<name>A0A7D5QA36_9EURY</name>
<dbReference type="InterPro" id="IPR029063">
    <property type="entry name" value="SAM-dependent_MTases_sf"/>
</dbReference>
<keyword evidence="1" id="KW-0489">Methyltransferase</keyword>
<dbReference type="GeneID" id="56036785"/>
<keyword evidence="2" id="KW-1185">Reference proteome</keyword>
<reference evidence="1 2" key="1">
    <citation type="submission" date="2020-06" db="EMBL/GenBank/DDBJ databases">
        <title>NJ-3-1, isolated from saline soil.</title>
        <authorList>
            <person name="Cui H.L."/>
            <person name="Shi X."/>
        </authorList>
    </citation>
    <scope>NUCLEOTIDE SEQUENCE [LARGE SCALE GENOMIC DNA]</scope>
    <source>
        <strain evidence="1 2">NJ-3-1</strain>
    </source>
</reference>
<dbReference type="InterPro" id="IPR008884">
    <property type="entry name" value="TylF_MeTrfase"/>
</dbReference>
<dbReference type="SUPFAM" id="SSF53335">
    <property type="entry name" value="S-adenosyl-L-methionine-dependent methyltransferases"/>
    <property type="match status" value="1"/>
</dbReference>
<evidence type="ECO:0000313" key="2">
    <source>
        <dbReference type="Proteomes" id="UP000509626"/>
    </source>
</evidence>
<gene>
    <name evidence="1" type="ORF">HUG12_04960</name>
</gene>
<dbReference type="PANTHER" id="PTHR40036">
    <property type="entry name" value="MACROCIN O-METHYLTRANSFERASE"/>
    <property type="match status" value="1"/>
</dbReference>
<keyword evidence="1" id="KW-0808">Transferase</keyword>
<dbReference type="PANTHER" id="PTHR40036:SF1">
    <property type="entry name" value="MACROCIN O-METHYLTRANSFERASE"/>
    <property type="match status" value="1"/>
</dbReference>
<evidence type="ECO:0000313" key="1">
    <source>
        <dbReference type="EMBL" id="QLG61119.1"/>
    </source>
</evidence>
<sequence length="300" mass="32687">MTEKTELAFAKLYRLYRLGVVVLSAPIVLADYFGRETGAQYGVGLPRKLLFAVRMARNNGRIPTGSTFLEHLVVATRILELPAEAEGPIVECGCYKGGSTANLSLVAGACDRELHVFDSFEGMPAPSERDEEHLLVESEQVHTYAENSWRASIEEVRDNVAEYGDATACTFHEGYFEDTLPEFEEGCALAFLDVGLRDSAETCVEHLWPRLADGGHLFTHDVKHMEISALFFDSPWWRETVGCEAPGLVGAGNGLGLHPGSNGFTSLLGYAVKNPDGLEFERVAETGSGNCVDTSFTGGR</sequence>
<organism evidence="1 2">
    <name type="scientific">Halorarum salinum</name>
    <dbReference type="NCBI Taxonomy" id="2743089"/>
    <lineage>
        <taxon>Archaea</taxon>
        <taxon>Methanobacteriati</taxon>
        <taxon>Methanobacteriota</taxon>
        <taxon>Stenosarchaea group</taxon>
        <taxon>Halobacteria</taxon>
        <taxon>Halobacteriales</taxon>
        <taxon>Haloferacaceae</taxon>
        <taxon>Halorarum</taxon>
    </lineage>
</organism>
<dbReference type="Proteomes" id="UP000509626">
    <property type="component" value="Chromosome"/>
</dbReference>
<accession>A0A7D5QA36</accession>
<dbReference type="RefSeq" id="WP_179267703.1">
    <property type="nucleotide sequence ID" value="NZ_CP058579.1"/>
</dbReference>
<dbReference type="AlphaFoldDB" id="A0A7D5QA36"/>
<dbReference type="OrthoDB" id="263004at2157"/>
<dbReference type="KEGG" id="halu:HUG12_04960"/>
<dbReference type="GO" id="GO:0032259">
    <property type="term" value="P:methylation"/>
    <property type="evidence" value="ECO:0007669"/>
    <property type="project" value="UniProtKB-KW"/>
</dbReference>
<dbReference type="EMBL" id="CP058579">
    <property type="protein sequence ID" value="QLG61119.1"/>
    <property type="molecule type" value="Genomic_DNA"/>
</dbReference>
<proteinExistence type="predicted"/>
<protein>
    <submittedName>
        <fullName evidence="1">Class I SAM-dependent methyltransferase</fullName>
    </submittedName>
</protein>
<dbReference type="GO" id="GO:0008168">
    <property type="term" value="F:methyltransferase activity"/>
    <property type="evidence" value="ECO:0007669"/>
    <property type="project" value="UniProtKB-KW"/>
</dbReference>
<dbReference type="Pfam" id="PF05711">
    <property type="entry name" value="TylF"/>
    <property type="match status" value="1"/>
</dbReference>
<dbReference type="Gene3D" id="3.40.50.150">
    <property type="entry name" value="Vaccinia Virus protein VP39"/>
    <property type="match status" value="1"/>
</dbReference>